<keyword evidence="4" id="KW-0723">Serine/threonine-protein kinase</keyword>
<dbReference type="GO" id="GO:0005524">
    <property type="term" value="F:ATP binding"/>
    <property type="evidence" value="ECO:0007669"/>
    <property type="project" value="UniProtKB-UniRule"/>
</dbReference>
<reference evidence="16 17" key="1">
    <citation type="journal article" date="2019" name="Emerg. Microbes Infect.">
        <title>Comprehensive subspecies identification of 175 nontuberculous mycobacteria species based on 7547 genomic profiles.</title>
        <authorList>
            <person name="Matsumoto Y."/>
            <person name="Kinjo T."/>
            <person name="Motooka D."/>
            <person name="Nabeya D."/>
            <person name="Jung N."/>
            <person name="Uechi K."/>
            <person name="Horii T."/>
            <person name="Iida T."/>
            <person name="Fujita J."/>
            <person name="Nakamura S."/>
        </authorList>
    </citation>
    <scope>NUCLEOTIDE SEQUENCE [LARGE SCALE GENOMIC DNA]</scope>
    <source>
        <strain evidence="16 17">JCM 13574</strain>
    </source>
</reference>
<dbReference type="GO" id="GO:0005886">
    <property type="term" value="C:plasma membrane"/>
    <property type="evidence" value="ECO:0007669"/>
    <property type="project" value="UniProtKB-SubCell"/>
</dbReference>
<feature type="compositionally biased region" description="Low complexity" evidence="13">
    <location>
        <begin position="301"/>
        <end position="324"/>
    </location>
</feature>
<dbReference type="Gene3D" id="1.10.510.10">
    <property type="entry name" value="Transferase(Phosphotransferase) domain 1"/>
    <property type="match status" value="1"/>
</dbReference>
<comment type="subcellular location">
    <subcellularLocation>
        <location evidence="1">Cell membrane</location>
        <topology evidence="1">Single-pass membrane protein</topology>
    </subcellularLocation>
</comment>
<dbReference type="Gene3D" id="3.30.200.20">
    <property type="entry name" value="Phosphorylase Kinase, domain 1"/>
    <property type="match status" value="1"/>
</dbReference>
<keyword evidence="6 14" id="KW-0812">Transmembrane</keyword>
<feature type="domain" description="Protein kinase" evidence="15">
    <location>
        <begin position="15"/>
        <end position="274"/>
    </location>
</feature>
<dbReference type="KEGG" id="mmag:MMAD_17580"/>
<proteinExistence type="predicted"/>
<evidence type="ECO:0000256" key="14">
    <source>
        <dbReference type="SAM" id="Phobius"/>
    </source>
</evidence>
<dbReference type="GO" id="GO:0080090">
    <property type="term" value="P:regulation of primary metabolic process"/>
    <property type="evidence" value="ECO:0007669"/>
    <property type="project" value="UniProtKB-ARBA"/>
</dbReference>
<dbReference type="PANTHER" id="PTHR43289">
    <property type="entry name" value="MITOGEN-ACTIVATED PROTEIN KINASE KINASE KINASE 20-RELATED"/>
    <property type="match status" value="1"/>
</dbReference>
<evidence type="ECO:0000259" key="15">
    <source>
        <dbReference type="PROSITE" id="PS50011"/>
    </source>
</evidence>
<protein>
    <recommendedName>
        <fullName evidence="2">non-specific serine/threonine protein kinase</fullName>
        <ecNumber evidence="2">2.7.11.1</ecNumber>
    </recommendedName>
</protein>
<dbReference type="FunFam" id="1.10.510.10:FF:000021">
    <property type="entry name" value="Serine/threonine protein kinase"/>
    <property type="match status" value="1"/>
</dbReference>
<dbReference type="InterPro" id="IPR017441">
    <property type="entry name" value="Protein_kinase_ATP_BS"/>
</dbReference>
<dbReference type="InterPro" id="IPR011009">
    <property type="entry name" value="Kinase-like_dom_sf"/>
</dbReference>
<keyword evidence="3" id="KW-1003">Cell membrane</keyword>
<evidence type="ECO:0000256" key="12">
    <source>
        <dbReference type="PROSITE-ProRule" id="PRU10141"/>
    </source>
</evidence>
<dbReference type="InterPro" id="IPR008271">
    <property type="entry name" value="Ser/Thr_kinase_AS"/>
</dbReference>
<evidence type="ECO:0000256" key="4">
    <source>
        <dbReference type="ARBA" id="ARBA00022527"/>
    </source>
</evidence>
<dbReference type="Pfam" id="PF00069">
    <property type="entry name" value="Pkinase"/>
    <property type="match status" value="1"/>
</dbReference>
<evidence type="ECO:0000256" key="2">
    <source>
        <dbReference type="ARBA" id="ARBA00012513"/>
    </source>
</evidence>
<dbReference type="EC" id="2.7.11.1" evidence="2"/>
<feature type="transmembrane region" description="Helical" evidence="14">
    <location>
        <begin position="330"/>
        <end position="355"/>
    </location>
</feature>
<keyword evidence="9 12" id="KW-0067">ATP-binding</keyword>
<dbReference type="EMBL" id="AP022610">
    <property type="protein sequence ID" value="BBZ27463.1"/>
    <property type="molecule type" value="Genomic_DNA"/>
</dbReference>
<keyword evidence="10 14" id="KW-1133">Transmembrane helix</keyword>
<dbReference type="GO" id="GO:0004674">
    <property type="term" value="F:protein serine/threonine kinase activity"/>
    <property type="evidence" value="ECO:0007669"/>
    <property type="project" value="UniProtKB-KW"/>
</dbReference>
<dbReference type="InterPro" id="IPR000719">
    <property type="entry name" value="Prot_kinase_dom"/>
</dbReference>
<dbReference type="PROSITE" id="PS50011">
    <property type="entry name" value="PROTEIN_KINASE_DOM"/>
    <property type="match status" value="1"/>
</dbReference>
<dbReference type="CDD" id="cd14014">
    <property type="entry name" value="STKc_PknB_like"/>
    <property type="match status" value="1"/>
</dbReference>
<evidence type="ECO:0000256" key="1">
    <source>
        <dbReference type="ARBA" id="ARBA00004162"/>
    </source>
</evidence>
<keyword evidence="5" id="KW-0808">Transferase</keyword>
<evidence type="ECO:0000256" key="9">
    <source>
        <dbReference type="ARBA" id="ARBA00022840"/>
    </source>
</evidence>
<dbReference type="Proteomes" id="UP000466517">
    <property type="component" value="Chromosome"/>
</dbReference>
<keyword evidence="11 14" id="KW-0472">Membrane</keyword>
<evidence type="ECO:0000256" key="3">
    <source>
        <dbReference type="ARBA" id="ARBA00022475"/>
    </source>
</evidence>
<dbReference type="SMART" id="SM00220">
    <property type="entry name" value="S_TKc"/>
    <property type="match status" value="1"/>
</dbReference>
<dbReference type="PROSITE" id="PS00108">
    <property type="entry name" value="PROTEIN_KINASE_ST"/>
    <property type="match status" value="1"/>
</dbReference>
<name>A0A7I7XE56_9MYCO</name>
<organism evidence="16 17">
    <name type="scientific">Mycolicibacterium madagascariense</name>
    <dbReference type="NCBI Taxonomy" id="212765"/>
    <lineage>
        <taxon>Bacteria</taxon>
        <taxon>Bacillati</taxon>
        <taxon>Actinomycetota</taxon>
        <taxon>Actinomycetes</taxon>
        <taxon>Mycobacteriales</taxon>
        <taxon>Mycobacteriaceae</taxon>
        <taxon>Mycolicibacterium</taxon>
    </lineage>
</organism>
<sequence length="532" mass="56711">MTATNSRAGTNFGKYHLIALLGKGGMGEVYEAFDNDKGRAVALKILPDQFSDDERFRERFSRESRSAAILQEPHVVPIHDWGEIDGRLFIDMRLIRGQTLQELTRTGPLEPDRAVSIIEQVAAALDAAHAEGLIHRDVKPQNIIVTSAGFAYLVDFGIAEAMGDSRLTMDGTQIGSLAYMAPERFSDERCTSAVDVYSLACVLYEALTGDNPFPADSYERLIAGHITAAPPRPSVGNRRVPLAMDGVIARGMAKEPDDRYGSAGALGRAAQRALQANTLGDVDPDSDTTERPRESAAEGDNAANMPSSGSGNGASSPSETSTASGSRFGLVPLAVIGVTCALLLGAIGVVVGILVTRNTAQNTTSAPPLSVASSSASVSLPPAYQSVSAPVPTVTSTMTTPPPLDPEASGYQQLRQIADADHPFVATSVAERWVPQLSSKRPGVVDEGVVWGNALTLQEHLQLRQRFGARLLWSGDWSTFDAPNFWVTIVPVTFNDADGALQWCMAEGFDSNHCYAKLISSTHPVPGSTARY</sequence>
<evidence type="ECO:0000256" key="6">
    <source>
        <dbReference type="ARBA" id="ARBA00022692"/>
    </source>
</evidence>
<evidence type="ECO:0000256" key="8">
    <source>
        <dbReference type="ARBA" id="ARBA00022777"/>
    </source>
</evidence>
<dbReference type="PROSITE" id="PS00107">
    <property type="entry name" value="PROTEIN_KINASE_ATP"/>
    <property type="match status" value="1"/>
</dbReference>
<keyword evidence="7 12" id="KW-0547">Nucleotide-binding</keyword>
<evidence type="ECO:0000256" key="10">
    <source>
        <dbReference type="ARBA" id="ARBA00022989"/>
    </source>
</evidence>
<dbReference type="SUPFAM" id="SSF56112">
    <property type="entry name" value="Protein kinase-like (PK-like)"/>
    <property type="match status" value="1"/>
</dbReference>
<accession>A0A7I7XE56</accession>
<dbReference type="AlphaFoldDB" id="A0A7I7XE56"/>
<evidence type="ECO:0000256" key="7">
    <source>
        <dbReference type="ARBA" id="ARBA00022741"/>
    </source>
</evidence>
<keyword evidence="8" id="KW-0418">Kinase</keyword>
<evidence type="ECO:0000256" key="5">
    <source>
        <dbReference type="ARBA" id="ARBA00022679"/>
    </source>
</evidence>
<evidence type="ECO:0000256" key="11">
    <source>
        <dbReference type="ARBA" id="ARBA00023136"/>
    </source>
</evidence>
<feature type="region of interest" description="Disordered" evidence="13">
    <location>
        <begin position="276"/>
        <end position="324"/>
    </location>
</feature>
<dbReference type="PANTHER" id="PTHR43289:SF6">
    <property type="entry name" value="SERINE_THREONINE-PROTEIN KINASE NEKL-3"/>
    <property type="match status" value="1"/>
</dbReference>
<feature type="binding site" evidence="12">
    <location>
        <position position="44"/>
    </location>
    <ligand>
        <name>ATP</name>
        <dbReference type="ChEBI" id="CHEBI:30616"/>
    </ligand>
</feature>
<gene>
    <name evidence="16" type="ORF">MMAD_17580</name>
</gene>
<evidence type="ECO:0000313" key="16">
    <source>
        <dbReference type="EMBL" id="BBZ27463.1"/>
    </source>
</evidence>
<evidence type="ECO:0000256" key="13">
    <source>
        <dbReference type="SAM" id="MobiDB-lite"/>
    </source>
</evidence>
<keyword evidence="17" id="KW-1185">Reference proteome</keyword>
<evidence type="ECO:0000313" key="17">
    <source>
        <dbReference type="Proteomes" id="UP000466517"/>
    </source>
</evidence>